<dbReference type="InterPro" id="IPR025875">
    <property type="entry name" value="Leu-rich_rpt_4"/>
</dbReference>
<dbReference type="Pfam" id="PF12799">
    <property type="entry name" value="LRR_4"/>
    <property type="match status" value="1"/>
</dbReference>
<reference evidence="3" key="1">
    <citation type="journal article" date="2015" name="Nature">
        <title>Complex archaea that bridge the gap between prokaryotes and eukaryotes.</title>
        <authorList>
            <person name="Spang A."/>
            <person name="Saw J.H."/>
            <person name="Jorgensen S.L."/>
            <person name="Zaremba-Niedzwiedzka K."/>
            <person name="Martijn J."/>
            <person name="Lind A.E."/>
            <person name="van Eijk R."/>
            <person name="Schleper C."/>
            <person name="Guy L."/>
            <person name="Ettema T.J."/>
        </authorList>
    </citation>
    <scope>NUCLEOTIDE SEQUENCE</scope>
</reference>
<evidence type="ECO:0000256" key="1">
    <source>
        <dbReference type="ARBA" id="ARBA00022614"/>
    </source>
</evidence>
<evidence type="ECO:0000256" key="2">
    <source>
        <dbReference type="ARBA" id="ARBA00022737"/>
    </source>
</evidence>
<dbReference type="AlphaFoldDB" id="A0A0F9LRY4"/>
<proteinExistence type="predicted"/>
<keyword evidence="1" id="KW-0433">Leucine-rich repeat</keyword>
<evidence type="ECO:0000313" key="3">
    <source>
        <dbReference type="EMBL" id="KKM67140.1"/>
    </source>
</evidence>
<name>A0A0F9LRY4_9ZZZZ</name>
<protein>
    <recommendedName>
        <fullName evidence="4">Leucine-rich repeat domain-containing protein</fullName>
    </recommendedName>
</protein>
<dbReference type="Gene3D" id="3.80.10.10">
    <property type="entry name" value="Ribonuclease Inhibitor"/>
    <property type="match status" value="1"/>
</dbReference>
<keyword evidence="2" id="KW-0677">Repeat</keyword>
<dbReference type="EMBL" id="LAZR01010403">
    <property type="protein sequence ID" value="KKM67140.1"/>
    <property type="molecule type" value="Genomic_DNA"/>
</dbReference>
<dbReference type="InterPro" id="IPR032675">
    <property type="entry name" value="LRR_dom_sf"/>
</dbReference>
<sequence>MGRTQITEIKGLASLQNLEFLFLDGNEIREIDLKVVESLPKLKELRLSGNPLSYNYKFAFGFLSLNFVI</sequence>
<evidence type="ECO:0008006" key="4">
    <source>
        <dbReference type="Google" id="ProtNLM"/>
    </source>
</evidence>
<comment type="caution">
    <text evidence="3">The sequence shown here is derived from an EMBL/GenBank/DDBJ whole genome shotgun (WGS) entry which is preliminary data.</text>
</comment>
<dbReference type="SUPFAM" id="SSF52058">
    <property type="entry name" value="L domain-like"/>
    <property type="match status" value="1"/>
</dbReference>
<organism evidence="3">
    <name type="scientific">marine sediment metagenome</name>
    <dbReference type="NCBI Taxonomy" id="412755"/>
    <lineage>
        <taxon>unclassified sequences</taxon>
        <taxon>metagenomes</taxon>
        <taxon>ecological metagenomes</taxon>
    </lineage>
</organism>
<gene>
    <name evidence="3" type="ORF">LCGC14_1474150</name>
</gene>
<accession>A0A0F9LRY4</accession>